<dbReference type="PROSITE" id="PS51529">
    <property type="entry name" value="CYSTATIN_FETUIN_A"/>
    <property type="match status" value="1"/>
</dbReference>
<evidence type="ECO:0000256" key="2">
    <source>
        <dbReference type="ARBA" id="ARBA00022525"/>
    </source>
</evidence>
<evidence type="ECO:0000256" key="3">
    <source>
        <dbReference type="ARBA" id="ARBA00022729"/>
    </source>
</evidence>
<evidence type="ECO:0000256" key="5">
    <source>
        <dbReference type="ARBA" id="ARBA00023157"/>
    </source>
</evidence>
<keyword evidence="2" id="KW-0964">Secreted</keyword>
<dbReference type="PANTHER" id="PTHR13814:SF6">
    <property type="entry name" value="ALPHA-2-HS-GLYCOPROTEIN"/>
    <property type="match status" value="1"/>
</dbReference>
<sequence length="398" mass="43007">SSQINTLNNKEYINLRLHNFCLSPVPLICSAALIPQWRSSLTNMSLLSICVAVVLLVGVRAQVSVLRPPCDSSEAEEAAYAAQDYINGQHHHGYKFKLNQIEDFKIIPKLEGDIYVLEIELLETECYVLDPTPLANCTVRPKIMTAVEADCDVVLRRIGGAMTVIAFKCKTEEEIVDPCTGCPLLLPLNNTAGLDLVRASLVTFNNRTENETFTLLEVGKLYSQIVSGQINFAEYVVIEANCTDEACPPLKDPMAARGICSAKGLIAGHTVDCKMFSMPIVDSNSTAAPALPPMVHTGSLSHKHGLRHHKLTAIHDPHLSDYLSAESAESVEVVPVAPTIAGTAAPAPTDNSATTSDSSASTEVPILLMKRDVGSADVLEVADPISFVPICPGRIRYF</sequence>
<dbReference type="InterPro" id="IPR000010">
    <property type="entry name" value="Cystatin_dom"/>
</dbReference>
<dbReference type="GO" id="GO:0031012">
    <property type="term" value="C:extracellular matrix"/>
    <property type="evidence" value="ECO:0007669"/>
    <property type="project" value="TreeGrafter"/>
</dbReference>
<evidence type="ECO:0000256" key="4">
    <source>
        <dbReference type="ARBA" id="ARBA00022737"/>
    </source>
</evidence>
<dbReference type="SUPFAM" id="SSF54403">
    <property type="entry name" value="Cystatin/monellin"/>
    <property type="match status" value="2"/>
</dbReference>
<keyword evidence="4" id="KW-0677">Repeat</keyword>
<evidence type="ECO:0000259" key="8">
    <source>
        <dbReference type="PROSITE" id="PS51529"/>
    </source>
</evidence>
<dbReference type="PANTHER" id="PTHR13814">
    <property type="entry name" value="FETUIN"/>
    <property type="match status" value="1"/>
</dbReference>
<evidence type="ECO:0000256" key="7">
    <source>
        <dbReference type="SAM" id="MobiDB-lite"/>
    </source>
</evidence>
<name>A0A3Q4BSG3_MOLML</name>
<feature type="domain" description="Cystatin fetuin-A-type" evidence="8">
    <location>
        <begin position="65"/>
        <end position="172"/>
    </location>
</feature>
<dbReference type="OMA" id="KVWPRQP"/>
<dbReference type="InterPro" id="IPR025760">
    <property type="entry name" value="Cystatin_Fetuin_A"/>
</dbReference>
<organism evidence="9 10">
    <name type="scientific">Mola mola</name>
    <name type="common">Ocean sunfish</name>
    <name type="synonym">Tetraodon mola</name>
    <dbReference type="NCBI Taxonomy" id="94237"/>
    <lineage>
        <taxon>Eukaryota</taxon>
        <taxon>Metazoa</taxon>
        <taxon>Chordata</taxon>
        <taxon>Craniata</taxon>
        <taxon>Vertebrata</taxon>
        <taxon>Euteleostomi</taxon>
        <taxon>Actinopterygii</taxon>
        <taxon>Neopterygii</taxon>
        <taxon>Teleostei</taxon>
        <taxon>Neoteleostei</taxon>
        <taxon>Acanthomorphata</taxon>
        <taxon>Eupercaria</taxon>
        <taxon>Tetraodontiformes</taxon>
        <taxon>Molidae</taxon>
        <taxon>Mola</taxon>
    </lineage>
</organism>
<evidence type="ECO:0000313" key="9">
    <source>
        <dbReference type="Ensembl" id="ENSMMOP00000024247.1"/>
    </source>
</evidence>
<dbReference type="InterPro" id="IPR050735">
    <property type="entry name" value="Kininogen_Fetuin_HRG"/>
</dbReference>
<proteinExistence type="predicted"/>
<dbReference type="Proteomes" id="UP000261620">
    <property type="component" value="Unplaced"/>
</dbReference>
<dbReference type="AlphaFoldDB" id="A0A3Q4BSG3"/>
<keyword evidence="5" id="KW-1015">Disulfide bond</keyword>
<keyword evidence="3" id="KW-0732">Signal</keyword>
<evidence type="ECO:0000256" key="1">
    <source>
        <dbReference type="ARBA" id="ARBA00004613"/>
    </source>
</evidence>
<accession>A0A3Q4BSG3</accession>
<dbReference type="SMART" id="SM00043">
    <property type="entry name" value="CY"/>
    <property type="match status" value="2"/>
</dbReference>
<reference evidence="9" key="1">
    <citation type="submission" date="2025-08" db="UniProtKB">
        <authorList>
            <consortium name="Ensembl"/>
        </authorList>
    </citation>
    <scope>IDENTIFICATION</scope>
</reference>
<reference evidence="9" key="2">
    <citation type="submission" date="2025-09" db="UniProtKB">
        <authorList>
            <consortium name="Ensembl"/>
        </authorList>
    </citation>
    <scope>IDENTIFICATION</scope>
</reference>
<evidence type="ECO:0000256" key="6">
    <source>
        <dbReference type="ARBA" id="ARBA00023180"/>
    </source>
</evidence>
<dbReference type="CDD" id="cd00042">
    <property type="entry name" value="CY"/>
    <property type="match status" value="1"/>
</dbReference>
<dbReference type="GO" id="GO:0004869">
    <property type="term" value="F:cysteine-type endopeptidase inhibitor activity"/>
    <property type="evidence" value="ECO:0007669"/>
    <property type="project" value="InterPro"/>
</dbReference>
<feature type="region of interest" description="Disordered" evidence="7">
    <location>
        <begin position="341"/>
        <end position="361"/>
    </location>
</feature>
<comment type="subcellular location">
    <subcellularLocation>
        <location evidence="1">Secreted</location>
    </subcellularLocation>
</comment>
<dbReference type="Pfam" id="PF00031">
    <property type="entry name" value="Cystatin"/>
    <property type="match status" value="1"/>
</dbReference>
<dbReference type="STRING" id="94237.ENSMMOP00000024247"/>
<dbReference type="Ensembl" id="ENSMMOT00000024655.1">
    <property type="protein sequence ID" value="ENSMMOP00000024247.1"/>
    <property type="gene ID" value="ENSMMOG00000018437.1"/>
</dbReference>
<evidence type="ECO:0000313" key="10">
    <source>
        <dbReference type="Proteomes" id="UP000261620"/>
    </source>
</evidence>
<dbReference type="Gene3D" id="3.10.450.10">
    <property type="match status" value="2"/>
</dbReference>
<protein>
    <recommendedName>
        <fullName evidence="8">Cystatin fetuin-A-type domain-containing protein</fullName>
    </recommendedName>
</protein>
<dbReference type="GO" id="GO:0072562">
    <property type="term" value="C:blood microparticle"/>
    <property type="evidence" value="ECO:0007669"/>
    <property type="project" value="TreeGrafter"/>
</dbReference>
<keyword evidence="10" id="KW-1185">Reference proteome</keyword>
<keyword evidence="6" id="KW-0325">Glycoprotein</keyword>
<dbReference type="InterPro" id="IPR046350">
    <property type="entry name" value="Cystatin_sf"/>
</dbReference>